<feature type="binding site" evidence="6">
    <location>
        <begin position="15"/>
        <end position="17"/>
    </location>
    <ligand>
        <name>FMN</name>
        <dbReference type="ChEBI" id="CHEBI:58210"/>
    </ligand>
</feature>
<dbReference type="HAMAP" id="MF_01216">
    <property type="entry name" value="Azoreductase_type1"/>
    <property type="match status" value="1"/>
</dbReference>
<dbReference type="KEGG" id="spph:KFK14_11065"/>
<dbReference type="GO" id="GO:0016655">
    <property type="term" value="F:oxidoreductase activity, acting on NAD(P)H, quinone or similar compound as acceptor"/>
    <property type="evidence" value="ECO:0007669"/>
    <property type="project" value="InterPro"/>
</dbReference>
<keyword evidence="1 6" id="KW-0285">Flavoprotein</keyword>
<accession>A0A975Q3T8</accession>
<dbReference type="Gene3D" id="3.40.50.360">
    <property type="match status" value="1"/>
</dbReference>
<evidence type="ECO:0000259" key="7">
    <source>
        <dbReference type="Pfam" id="PF02525"/>
    </source>
</evidence>
<comment type="cofactor">
    <cofactor evidence="6">
        <name>FMN</name>
        <dbReference type="ChEBI" id="CHEBI:58210"/>
    </cofactor>
    <text evidence="6">Binds 1 FMN per subunit.</text>
</comment>
<sequence>MKLLHIDSAITGDGSVSRQVTADIVKRLVESNGSIEVTHRDLAADPLGHFTLADLPGPSGTTPVLDEFLASDVIVIGAPMYNFTVPSQLKSWIDRILVAGKTFSYSETGPVGLVGDKRVIIAIARGGFYGADTPSAANEHLQTYLTGVFGFIGIKPEFIVAEGVMVGPEHREAALAGAGQTILALAA</sequence>
<dbReference type="EMBL" id="CP073910">
    <property type="protein sequence ID" value="QUT07872.1"/>
    <property type="molecule type" value="Genomic_DNA"/>
</dbReference>
<evidence type="ECO:0000256" key="5">
    <source>
        <dbReference type="ARBA" id="ARBA00048542"/>
    </source>
</evidence>
<keyword evidence="9" id="KW-1185">Reference proteome</keyword>
<comment type="subunit">
    <text evidence="6">Homodimer.</text>
</comment>
<dbReference type="EC" id="1.7.1.17" evidence="6"/>
<dbReference type="GO" id="GO:0009055">
    <property type="term" value="F:electron transfer activity"/>
    <property type="evidence" value="ECO:0007669"/>
    <property type="project" value="UniProtKB-UniRule"/>
</dbReference>
<dbReference type="GO" id="GO:0016652">
    <property type="term" value="F:oxidoreductase activity, acting on NAD(P)H as acceptor"/>
    <property type="evidence" value="ECO:0007669"/>
    <property type="project" value="UniProtKB-UniRule"/>
</dbReference>
<name>A0A975Q3T8_9SPHN</name>
<dbReference type="EC" id="1.6.5.-" evidence="6"/>
<proteinExistence type="inferred from homology"/>
<evidence type="ECO:0000256" key="6">
    <source>
        <dbReference type="HAMAP-Rule" id="MF_01216"/>
    </source>
</evidence>
<evidence type="ECO:0000313" key="9">
    <source>
        <dbReference type="Proteomes" id="UP000681425"/>
    </source>
</evidence>
<keyword evidence="3 6" id="KW-0560">Oxidoreductase</keyword>
<dbReference type="SUPFAM" id="SSF52218">
    <property type="entry name" value="Flavoproteins"/>
    <property type="match status" value="1"/>
</dbReference>
<dbReference type="Proteomes" id="UP000681425">
    <property type="component" value="Chromosome"/>
</dbReference>
<evidence type="ECO:0000256" key="1">
    <source>
        <dbReference type="ARBA" id="ARBA00022630"/>
    </source>
</evidence>
<dbReference type="AlphaFoldDB" id="A0A975Q3T8"/>
<evidence type="ECO:0000256" key="4">
    <source>
        <dbReference type="ARBA" id="ARBA00023027"/>
    </source>
</evidence>
<protein>
    <recommendedName>
        <fullName evidence="6">FMN dependent NADH:quinone oxidoreductase</fullName>
        <ecNumber evidence="6">1.6.5.-</ecNumber>
    </recommendedName>
    <alternativeName>
        <fullName evidence="6">Azo-dye reductase</fullName>
    </alternativeName>
    <alternativeName>
        <fullName evidence="6">FMN-dependent NADH-azo compound oxidoreductase</fullName>
    </alternativeName>
    <alternativeName>
        <fullName evidence="6">FMN-dependent NADH-azoreductase</fullName>
        <ecNumber evidence="6">1.7.1.17</ecNumber>
    </alternativeName>
</protein>
<organism evidence="8 9">
    <name type="scientific">Sphingobium phenoxybenzoativorans</name>
    <dbReference type="NCBI Taxonomy" id="1592790"/>
    <lineage>
        <taxon>Bacteria</taxon>
        <taxon>Pseudomonadati</taxon>
        <taxon>Pseudomonadota</taxon>
        <taxon>Alphaproteobacteria</taxon>
        <taxon>Sphingomonadales</taxon>
        <taxon>Sphingomonadaceae</taxon>
        <taxon>Sphingobium</taxon>
    </lineage>
</organism>
<dbReference type="InterPro" id="IPR050104">
    <property type="entry name" value="FMN-dep_NADH:Q_OxRdtase_AzoR1"/>
</dbReference>
<evidence type="ECO:0000313" key="8">
    <source>
        <dbReference type="EMBL" id="QUT07872.1"/>
    </source>
</evidence>
<feature type="binding site" evidence="6">
    <location>
        <begin position="80"/>
        <end position="83"/>
    </location>
    <ligand>
        <name>FMN</name>
        <dbReference type="ChEBI" id="CHEBI:58210"/>
    </ligand>
</feature>
<dbReference type="InterPro" id="IPR029039">
    <property type="entry name" value="Flavoprotein-like_sf"/>
</dbReference>
<dbReference type="PANTHER" id="PTHR43741:SF4">
    <property type="entry name" value="FMN-DEPENDENT NADH:QUINONE OXIDOREDUCTASE"/>
    <property type="match status" value="1"/>
</dbReference>
<comment type="similarity">
    <text evidence="6">Belongs to the azoreductase type 1 family.</text>
</comment>
<dbReference type="RefSeq" id="WP_212610829.1">
    <property type="nucleotide sequence ID" value="NZ_CP073910.1"/>
</dbReference>
<comment type="function">
    <text evidence="6">Quinone reductase that provides resistance to thiol-specific stress caused by electrophilic quinones.</text>
</comment>
<comment type="function">
    <text evidence="6">Also exhibits azoreductase activity. Catalyzes the reductive cleavage of the azo bond in aromatic azo compounds to the corresponding amines.</text>
</comment>
<reference evidence="8" key="1">
    <citation type="submission" date="2021-04" db="EMBL/GenBank/DDBJ databases">
        <title>Isolation of p-tert-butylphenol degrading bacteria Sphingobium phenoxybenzoativorans Tas13 from active sludge.</title>
        <authorList>
            <person name="Li Y."/>
        </authorList>
    </citation>
    <scope>NUCLEOTIDE SEQUENCE</scope>
    <source>
        <strain evidence="8">Tas13</strain>
    </source>
</reference>
<comment type="catalytic activity">
    <reaction evidence="5">
        <text>N,N-dimethyl-1,4-phenylenediamine + anthranilate + 2 NAD(+) = 2-(4-dimethylaminophenyl)diazenylbenzoate + 2 NADH + 2 H(+)</text>
        <dbReference type="Rhea" id="RHEA:55872"/>
        <dbReference type="ChEBI" id="CHEBI:15378"/>
        <dbReference type="ChEBI" id="CHEBI:15783"/>
        <dbReference type="ChEBI" id="CHEBI:16567"/>
        <dbReference type="ChEBI" id="CHEBI:57540"/>
        <dbReference type="ChEBI" id="CHEBI:57945"/>
        <dbReference type="ChEBI" id="CHEBI:71579"/>
        <dbReference type="EC" id="1.7.1.17"/>
    </reaction>
    <physiologicalReaction direction="right-to-left" evidence="5">
        <dbReference type="Rhea" id="RHEA:55874"/>
    </physiologicalReaction>
</comment>
<feature type="domain" description="Flavodoxin-like fold" evidence="7">
    <location>
        <begin position="1"/>
        <end position="183"/>
    </location>
</feature>
<dbReference type="InterPro" id="IPR003680">
    <property type="entry name" value="Flavodoxin_fold"/>
</dbReference>
<dbReference type="PANTHER" id="PTHR43741">
    <property type="entry name" value="FMN-DEPENDENT NADH-AZOREDUCTASE 1"/>
    <property type="match status" value="1"/>
</dbReference>
<dbReference type="Pfam" id="PF02525">
    <property type="entry name" value="Flavodoxin_2"/>
    <property type="match status" value="1"/>
</dbReference>
<keyword evidence="4 6" id="KW-0520">NAD</keyword>
<gene>
    <name evidence="6" type="primary">azoR</name>
    <name evidence="8" type="ORF">KFK14_11065</name>
</gene>
<comment type="catalytic activity">
    <reaction evidence="6">
        <text>2 a quinone + NADH + H(+) = 2 a 1,4-benzosemiquinone + NAD(+)</text>
        <dbReference type="Rhea" id="RHEA:65952"/>
        <dbReference type="ChEBI" id="CHEBI:15378"/>
        <dbReference type="ChEBI" id="CHEBI:57540"/>
        <dbReference type="ChEBI" id="CHEBI:57945"/>
        <dbReference type="ChEBI" id="CHEBI:132124"/>
        <dbReference type="ChEBI" id="CHEBI:134225"/>
    </reaction>
</comment>
<evidence type="ECO:0000256" key="3">
    <source>
        <dbReference type="ARBA" id="ARBA00023002"/>
    </source>
</evidence>
<dbReference type="InterPro" id="IPR023048">
    <property type="entry name" value="NADH:quinone_OxRdtase_FMN_depd"/>
</dbReference>
<keyword evidence="2 6" id="KW-0288">FMN</keyword>
<evidence type="ECO:0000256" key="2">
    <source>
        <dbReference type="ARBA" id="ARBA00022643"/>
    </source>
</evidence>
<comment type="caution">
    <text evidence="6">Lacks conserved residue(s) required for the propagation of feature annotation.</text>
</comment>
<dbReference type="GO" id="GO:0010181">
    <property type="term" value="F:FMN binding"/>
    <property type="evidence" value="ECO:0007669"/>
    <property type="project" value="UniProtKB-UniRule"/>
</dbReference>